<sequence>MQLSLKEEASRLTPSPDQVDGVVSWPLSAAQQGVWVAQQLDPANPRYNCGGYLEIHGAVELAWLESAVRQALLETEALRVRFISSEDGVRQSIEAPPQQVLHVIDVSRESDPQLAADAWMKNDLARVADLSRAPLFNHAWLKLGSERSFFYLRYHHIVMDGFGQTRYWSRIAEIYSALASGAECAASAFGSLQDLLNEDGAYRSSPQFMRDRQYWQESFVDRPEPARLSGIAAIASRNLLRRTVDLAPADTERLRAAAQRSGSRWSVLVIAATAAYMQRLTGSENVVLGLPVTSRMTPVARDTPCMMANELPLRLRLPATISVADLLRQVSGQVGRVLLHQRYRGEDLHHALKLSGSEQKLVGPVVNVISFDHHVHFGAHRTTAHYLSSGPINDLLIGFYGKTDGSELQIFFDANPELYSADELVSHQQRFLHFLTSFLLAEADLPISRIDLLQPSEREQLARFNATERAYDLSRCLHDLIDQQAQRTPDAVAIAVAEGAMTYRELMETSDRLAAHLLQLGVAAGQRVGVFELRSLELVIDLLAIMKAGAAYVPLDPELPLARLEYQLENAEIAVVLSRSNLVERLAGCGVRTVAVDHALPLLPTLITLPLALPAVTPDSAAYVIYTSGSTGQPKGVAVPHKGVVNRLLWMQDAYRLEADDCVLQKTPFTFDVSVWEFFWPLMTGSRLFLAAPEAHRDPRYVARIIREQAITTLHFVPPMLDLFLAEPELAGLSSLRRVVCSGEALRPETVHTFFSIFKPETHNTELYNLYGPTEASIDVTAWRCRPHDAQGAIPIGYPVANTRIYLLDASGAPTPIGVPGEMFIGGVQVALGYVNRPELSRERFLPNPFAAGIMYRTGDLARYRADGAIEFLGRLDHQVKLRGFRIELGEIESALLLHPAVTQAVVTTWDRAAGDRRLVAYVVSSAGTEELPAFLAERLPEYMVPAHIVSLAALPLLLNGKIDRRALPLPLLAEVGTLLLPSTPAEQLLHTVWQQVLGNDQIGVEQSFFALGGDSMLSIRVRTGIERHGYTFSIEDLFRSPTIRSLAKHLQPLASAEQKHPASAPFDMLRAADRALLPAGLEDAYPLSAMQGGMLFHAEFDDETAVYRVVTSLQVAAQLDPGALQRAIADTFQRHPALRSSYDLSTYSEPLQLVHQTVEIPFEIADDLGGHDAEAAQRSIQAWVEHAKFHRFDVASAPLLRFTVHPRGARCFQLSVVEHHVVLDGWSDAAMLEEIVNRYRASLSGQDLALPQIPSNYRDFVAEERRVLADAGSRQYWSTLLQGAEPTLLPRMTLQHGAQRRTTQQAFEVALPDGVGAQLRQLAQREGLPLKALLATAHIAVLRLVCNASEVVTGVVSNGRLEQVGGDQVIGVFLNTLPLRVDTRSGSLLSIAHQVFAHERDGAAHRRYPFVQIQRDLGGQLQLDSYVNFMDFHLQWQSGKTGEAAVMDSIGVAETNIPLAANFLLDPVHNRLKFWLDCDISLLDPEFCQRLVGYYQRALDALAKQPDGDIAALDLLAADERRLLAGWNDTALSYDQSTTVHAQIARQVERSPDAAALAHRWNTLSYAELDRGANRLARQLRQLGVRRGSLVGVSLRRSADLVLALLAVMKAGGAYVPLDPNFPKNRLDFIAADAGINCLVTDSTGPAGLLADNVVLLDTDAALIAAQAADALAPDAAADAGGDDPAYVIYTSGSTGLPKGTVIRHRNVINFFAGMDERIGCTVDDVLLAVTSVSFDISVLELLWPLTRGAKVVVADERLIETLMGDDTADGEHGFAELCLRHRVSMMQSTPSFLAAVAAEAQALAALRGARAVLVGGEAFPVGLALQLVTALPGVRIFNMYGPTETTIWSTAHELDPQRDTQTNLIPIGRPIANTEILVLDPARRPLPVGVAGELWIGGAGVAGEYLGRPDLTAERFPPHPDGRGLMYRTGDRVRWRPDGLLEFLGRVDRQVKILGHRVEPDEIESVLSLHPQVASVAVVALQKASGSAELVAFVAPRATLLDRGAEQDHVRRWGEVWEGAYTDPASGAQAGDPERDFAGWLSSYDNAPIPLPEMREWLRHTVNRIDALRPRSVLDVGVGVGLFLREFAPRVERYLGLDVSEAALRNAAASLAVGPQLPEHISLVHGDAGHLEQLASGSADTVLLNSVIQYFPGTLYLQRVLREAARVVGAHGAVFVGDVRDLDLLEAFHATAQLHRAPALMPAREIAAVLKRQLAAEGELCLSTAFFRELAADIDSLGTPRLELKRGHAENELSCFRFDAVLLGSERSEPAVAGELLAWSALPADWAKALAARLLALPAMVGLTISGIPNQRLVRPLKLVQLLREADAAATAWDLEKALWEADDGSAVDPEAVAELGEQLGCRVRLLVPAHGRLHEFDAVFERVDDKLMEQTL</sequence>
<evidence type="ECO:0000313" key="6">
    <source>
        <dbReference type="Proteomes" id="UP001596045"/>
    </source>
</evidence>
<dbReference type="SUPFAM" id="SSF52777">
    <property type="entry name" value="CoA-dependent acyltransferases"/>
    <property type="match status" value="4"/>
</dbReference>
<dbReference type="InterPro" id="IPR029063">
    <property type="entry name" value="SAM-dependent_MTases_sf"/>
</dbReference>
<accession>A0ABW0MCD2</accession>
<dbReference type="Gene3D" id="3.30.559.30">
    <property type="entry name" value="Nonribosomal peptide synthetase, condensation domain"/>
    <property type="match status" value="2"/>
</dbReference>
<dbReference type="Pfam" id="PF00668">
    <property type="entry name" value="Condensation"/>
    <property type="match status" value="2"/>
</dbReference>
<dbReference type="Gene3D" id="3.30.300.30">
    <property type="match status" value="2"/>
</dbReference>
<dbReference type="NCBIfam" id="NF003417">
    <property type="entry name" value="PRK04813.1"/>
    <property type="match status" value="2"/>
</dbReference>
<keyword evidence="3" id="KW-0597">Phosphoprotein</keyword>
<dbReference type="Proteomes" id="UP001596045">
    <property type="component" value="Unassembled WGS sequence"/>
</dbReference>
<dbReference type="InterPro" id="IPR009081">
    <property type="entry name" value="PP-bd_ACP"/>
</dbReference>
<evidence type="ECO:0000256" key="1">
    <source>
        <dbReference type="ARBA" id="ARBA00001957"/>
    </source>
</evidence>
<organism evidence="5 6">
    <name type="scientific">Paraherbaspirillum soli</name>
    <dbReference type="NCBI Taxonomy" id="631222"/>
    <lineage>
        <taxon>Bacteria</taxon>
        <taxon>Pseudomonadati</taxon>
        <taxon>Pseudomonadota</taxon>
        <taxon>Betaproteobacteria</taxon>
        <taxon>Burkholderiales</taxon>
        <taxon>Oxalobacteraceae</taxon>
        <taxon>Paraherbaspirillum</taxon>
    </lineage>
</organism>
<dbReference type="InterPro" id="IPR013216">
    <property type="entry name" value="Methyltransf_11"/>
</dbReference>
<dbReference type="RefSeq" id="WP_378999600.1">
    <property type="nucleotide sequence ID" value="NZ_JBHSMT010000029.1"/>
</dbReference>
<gene>
    <name evidence="5" type="ORF">ACFPM8_18160</name>
</gene>
<dbReference type="Gene3D" id="3.40.50.150">
    <property type="entry name" value="Vaccinia Virus protein VP39"/>
    <property type="match status" value="1"/>
</dbReference>
<comment type="caution">
    <text evidence="5">The sequence shown here is derived from an EMBL/GenBank/DDBJ whole genome shotgun (WGS) entry which is preliminary data.</text>
</comment>
<dbReference type="InterPro" id="IPR006162">
    <property type="entry name" value="Ppantetheine_attach_site"/>
</dbReference>
<proteinExistence type="predicted"/>
<dbReference type="InterPro" id="IPR020806">
    <property type="entry name" value="PKS_PP-bd"/>
</dbReference>
<dbReference type="Pfam" id="PF13193">
    <property type="entry name" value="AMP-binding_C"/>
    <property type="match status" value="1"/>
</dbReference>
<dbReference type="PANTHER" id="PTHR45527:SF1">
    <property type="entry name" value="FATTY ACID SYNTHASE"/>
    <property type="match status" value="1"/>
</dbReference>
<name>A0ABW0MCD2_9BURK</name>
<evidence type="ECO:0000256" key="2">
    <source>
        <dbReference type="ARBA" id="ARBA00022450"/>
    </source>
</evidence>
<dbReference type="CDD" id="cd05930">
    <property type="entry name" value="A_NRPS"/>
    <property type="match status" value="1"/>
</dbReference>
<dbReference type="SUPFAM" id="SSF47336">
    <property type="entry name" value="ACP-like"/>
    <property type="match status" value="1"/>
</dbReference>
<dbReference type="SUPFAM" id="SSF53335">
    <property type="entry name" value="S-adenosyl-L-methionine-dependent methyltransferases"/>
    <property type="match status" value="1"/>
</dbReference>
<dbReference type="InterPro" id="IPR036736">
    <property type="entry name" value="ACP-like_sf"/>
</dbReference>
<evidence type="ECO:0000256" key="3">
    <source>
        <dbReference type="ARBA" id="ARBA00022553"/>
    </source>
</evidence>
<dbReference type="NCBIfam" id="TIGR01733">
    <property type="entry name" value="AA-adenyl-dom"/>
    <property type="match status" value="2"/>
</dbReference>
<keyword evidence="6" id="KW-1185">Reference proteome</keyword>
<dbReference type="InterPro" id="IPR000873">
    <property type="entry name" value="AMP-dep_synth/lig_dom"/>
</dbReference>
<dbReference type="InterPro" id="IPR020845">
    <property type="entry name" value="AMP-binding_CS"/>
</dbReference>
<dbReference type="PANTHER" id="PTHR45527">
    <property type="entry name" value="NONRIBOSOMAL PEPTIDE SYNTHETASE"/>
    <property type="match status" value="1"/>
</dbReference>
<dbReference type="InterPro" id="IPR045851">
    <property type="entry name" value="AMP-bd_C_sf"/>
</dbReference>
<dbReference type="InterPro" id="IPR025110">
    <property type="entry name" value="AMP-bd_C"/>
</dbReference>
<dbReference type="PROSITE" id="PS00012">
    <property type="entry name" value="PHOSPHOPANTETHEINE"/>
    <property type="match status" value="1"/>
</dbReference>
<dbReference type="SMART" id="SM00823">
    <property type="entry name" value="PKS_PP"/>
    <property type="match status" value="1"/>
</dbReference>
<dbReference type="InterPro" id="IPR010071">
    <property type="entry name" value="AA_adenyl_dom"/>
</dbReference>
<evidence type="ECO:0000313" key="5">
    <source>
        <dbReference type="EMBL" id="MFC5475889.1"/>
    </source>
</evidence>
<feature type="domain" description="Carrier" evidence="4">
    <location>
        <begin position="981"/>
        <end position="1055"/>
    </location>
</feature>
<keyword evidence="2" id="KW-0596">Phosphopantetheine</keyword>
<dbReference type="Gene3D" id="3.40.50.980">
    <property type="match status" value="4"/>
</dbReference>
<dbReference type="EMBL" id="JBHSMT010000029">
    <property type="protein sequence ID" value="MFC5475889.1"/>
    <property type="molecule type" value="Genomic_DNA"/>
</dbReference>
<dbReference type="Gene3D" id="3.30.559.10">
    <property type="entry name" value="Chloramphenicol acetyltransferase-like domain"/>
    <property type="match status" value="2"/>
</dbReference>
<dbReference type="InterPro" id="IPR001242">
    <property type="entry name" value="Condensation_dom"/>
</dbReference>
<dbReference type="CDD" id="cd02440">
    <property type="entry name" value="AdoMet_MTases"/>
    <property type="match status" value="1"/>
</dbReference>
<dbReference type="PROSITE" id="PS00455">
    <property type="entry name" value="AMP_BINDING"/>
    <property type="match status" value="2"/>
</dbReference>
<dbReference type="CDD" id="cd17646">
    <property type="entry name" value="A_NRPS_AB3403-like"/>
    <property type="match status" value="1"/>
</dbReference>
<reference evidence="6" key="1">
    <citation type="journal article" date="2019" name="Int. J. Syst. Evol. Microbiol.">
        <title>The Global Catalogue of Microorganisms (GCM) 10K type strain sequencing project: providing services to taxonomists for standard genome sequencing and annotation.</title>
        <authorList>
            <consortium name="The Broad Institute Genomics Platform"/>
            <consortium name="The Broad Institute Genome Sequencing Center for Infectious Disease"/>
            <person name="Wu L."/>
            <person name="Ma J."/>
        </authorList>
    </citation>
    <scope>NUCLEOTIDE SEQUENCE [LARGE SCALE GENOMIC DNA]</scope>
    <source>
        <strain evidence="6">JCM 17066</strain>
    </source>
</reference>
<dbReference type="InterPro" id="IPR023213">
    <property type="entry name" value="CAT-like_dom_sf"/>
</dbReference>
<dbReference type="Pfam" id="PF08241">
    <property type="entry name" value="Methyltransf_11"/>
    <property type="match status" value="1"/>
</dbReference>
<dbReference type="SUPFAM" id="SSF56801">
    <property type="entry name" value="Acetyl-CoA synthetase-like"/>
    <property type="match status" value="2"/>
</dbReference>
<evidence type="ECO:0000259" key="4">
    <source>
        <dbReference type="PROSITE" id="PS50075"/>
    </source>
</evidence>
<dbReference type="Gene3D" id="2.30.38.10">
    <property type="entry name" value="Luciferase, Domain 3"/>
    <property type="match status" value="2"/>
</dbReference>
<protein>
    <submittedName>
        <fullName evidence="5">Amino acid adenylation domain-containing protein</fullName>
    </submittedName>
</protein>
<comment type="cofactor">
    <cofactor evidence="1">
        <name>pantetheine 4'-phosphate</name>
        <dbReference type="ChEBI" id="CHEBI:47942"/>
    </cofactor>
</comment>
<dbReference type="PROSITE" id="PS50075">
    <property type="entry name" value="CARRIER"/>
    <property type="match status" value="1"/>
</dbReference>
<dbReference type="Gene3D" id="1.10.1200.10">
    <property type="entry name" value="ACP-like"/>
    <property type="match status" value="1"/>
</dbReference>
<dbReference type="Pfam" id="PF00550">
    <property type="entry name" value="PP-binding"/>
    <property type="match status" value="1"/>
</dbReference>
<dbReference type="Pfam" id="PF00501">
    <property type="entry name" value="AMP-binding"/>
    <property type="match status" value="2"/>
</dbReference>